<feature type="non-terminal residue" evidence="1">
    <location>
        <position position="1"/>
    </location>
</feature>
<dbReference type="EMBL" id="CAJVQB010044232">
    <property type="protein sequence ID" value="CAG8831743.1"/>
    <property type="molecule type" value="Genomic_DNA"/>
</dbReference>
<protein>
    <submittedName>
        <fullName evidence="1">21159_t:CDS:1</fullName>
    </submittedName>
</protein>
<proteinExistence type="predicted"/>
<dbReference type="Proteomes" id="UP000789901">
    <property type="component" value="Unassembled WGS sequence"/>
</dbReference>
<name>A0ABN7WIY4_GIGMA</name>
<keyword evidence="2" id="KW-1185">Reference proteome</keyword>
<accession>A0ABN7WIY4</accession>
<organism evidence="1 2">
    <name type="scientific">Gigaspora margarita</name>
    <dbReference type="NCBI Taxonomy" id="4874"/>
    <lineage>
        <taxon>Eukaryota</taxon>
        <taxon>Fungi</taxon>
        <taxon>Fungi incertae sedis</taxon>
        <taxon>Mucoromycota</taxon>
        <taxon>Glomeromycotina</taxon>
        <taxon>Glomeromycetes</taxon>
        <taxon>Diversisporales</taxon>
        <taxon>Gigasporaceae</taxon>
        <taxon>Gigaspora</taxon>
    </lineage>
</organism>
<evidence type="ECO:0000313" key="2">
    <source>
        <dbReference type="Proteomes" id="UP000789901"/>
    </source>
</evidence>
<evidence type="ECO:0000313" key="1">
    <source>
        <dbReference type="EMBL" id="CAG8831743.1"/>
    </source>
</evidence>
<comment type="caution">
    <text evidence="1">The sequence shown here is derived from an EMBL/GenBank/DDBJ whole genome shotgun (WGS) entry which is preliminary data.</text>
</comment>
<reference evidence="1 2" key="1">
    <citation type="submission" date="2021-06" db="EMBL/GenBank/DDBJ databases">
        <authorList>
            <person name="Kallberg Y."/>
            <person name="Tangrot J."/>
            <person name="Rosling A."/>
        </authorList>
    </citation>
    <scope>NUCLEOTIDE SEQUENCE [LARGE SCALE GENOMIC DNA]</scope>
    <source>
        <strain evidence="1 2">120-4 pot B 10/14</strain>
    </source>
</reference>
<gene>
    <name evidence="1" type="ORF">GMARGA_LOCUS30770</name>
</gene>
<sequence>GIDPNIQIEKEETPIQQIEVDSQYVTNKDIREIMETDKEEIK</sequence>